<evidence type="ECO:0008006" key="4">
    <source>
        <dbReference type="Google" id="ProtNLM"/>
    </source>
</evidence>
<comment type="caution">
    <text evidence="2">The sequence shown here is derived from an EMBL/GenBank/DDBJ whole genome shotgun (WGS) entry which is preliminary data.</text>
</comment>
<dbReference type="RefSeq" id="WP_097903282.1">
    <property type="nucleotide sequence ID" value="NZ_NVLK01000016.1"/>
</dbReference>
<sequence>MEELLFMLVKHAGVTGYQANRIADAILAGMDAYAIASIVSGVGSIVGVFAWLIKNGAKSWGKKKLVWY</sequence>
<dbReference type="EMBL" id="NVLK01000016">
    <property type="protein sequence ID" value="PEC22631.1"/>
    <property type="molecule type" value="Genomic_DNA"/>
</dbReference>
<dbReference type="AlphaFoldDB" id="A0A2A7I086"/>
<organism evidence="2 3">
    <name type="scientific">Bacillus cereus</name>
    <dbReference type="NCBI Taxonomy" id="1396"/>
    <lineage>
        <taxon>Bacteria</taxon>
        <taxon>Bacillati</taxon>
        <taxon>Bacillota</taxon>
        <taxon>Bacilli</taxon>
        <taxon>Bacillales</taxon>
        <taxon>Bacillaceae</taxon>
        <taxon>Bacillus</taxon>
        <taxon>Bacillus cereus group</taxon>
    </lineage>
</organism>
<dbReference type="Proteomes" id="UP000220006">
    <property type="component" value="Unassembled WGS sequence"/>
</dbReference>
<feature type="transmembrane region" description="Helical" evidence="1">
    <location>
        <begin position="32"/>
        <end position="53"/>
    </location>
</feature>
<gene>
    <name evidence="2" type="ORF">COM96_07580</name>
</gene>
<proteinExistence type="predicted"/>
<evidence type="ECO:0000313" key="3">
    <source>
        <dbReference type="Proteomes" id="UP000220006"/>
    </source>
</evidence>
<keyword evidence="1" id="KW-1133">Transmembrane helix</keyword>
<protein>
    <recommendedName>
        <fullName evidence="4">Bacteriocin</fullName>
    </recommendedName>
</protein>
<keyword evidence="1" id="KW-0472">Membrane</keyword>
<keyword evidence="1" id="KW-0812">Transmembrane</keyword>
<name>A0A2A7I086_BACCE</name>
<evidence type="ECO:0000256" key="1">
    <source>
        <dbReference type="SAM" id="Phobius"/>
    </source>
</evidence>
<reference evidence="2 3" key="1">
    <citation type="submission" date="2017-09" db="EMBL/GenBank/DDBJ databases">
        <title>Large-scale bioinformatics analysis of Bacillus genomes uncovers conserved roles of natural products in bacterial physiology.</title>
        <authorList>
            <consortium name="Agbiome Team Llc"/>
            <person name="Bleich R.M."/>
            <person name="Grubbs K.J."/>
            <person name="Santa Maria K.C."/>
            <person name="Allen S.E."/>
            <person name="Farag S."/>
            <person name="Shank E.A."/>
            <person name="Bowers A."/>
        </authorList>
    </citation>
    <scope>NUCLEOTIDE SEQUENCE [LARGE SCALE GENOMIC DNA]</scope>
    <source>
        <strain evidence="2 3">AFS096845</strain>
    </source>
</reference>
<evidence type="ECO:0000313" key="2">
    <source>
        <dbReference type="EMBL" id="PEC22631.1"/>
    </source>
</evidence>
<accession>A0A2A7I086</accession>